<dbReference type="AlphaFoldDB" id="A0AAV1IK97"/>
<evidence type="ECO:0000313" key="2">
    <source>
        <dbReference type="Proteomes" id="UP001314263"/>
    </source>
</evidence>
<accession>A0AAV1IK97</accession>
<name>A0AAV1IK97_9CHLO</name>
<organism evidence="1 2">
    <name type="scientific">Coccomyxa viridis</name>
    <dbReference type="NCBI Taxonomy" id="1274662"/>
    <lineage>
        <taxon>Eukaryota</taxon>
        <taxon>Viridiplantae</taxon>
        <taxon>Chlorophyta</taxon>
        <taxon>core chlorophytes</taxon>
        <taxon>Trebouxiophyceae</taxon>
        <taxon>Trebouxiophyceae incertae sedis</taxon>
        <taxon>Coccomyxaceae</taxon>
        <taxon>Coccomyxa</taxon>
    </lineage>
</organism>
<keyword evidence="2" id="KW-1185">Reference proteome</keyword>
<comment type="caution">
    <text evidence="1">The sequence shown here is derived from an EMBL/GenBank/DDBJ whole genome shotgun (WGS) entry which is preliminary data.</text>
</comment>
<proteinExistence type="predicted"/>
<protein>
    <submittedName>
        <fullName evidence="1">Uncharacterized protein</fullName>
    </submittedName>
</protein>
<dbReference type="Proteomes" id="UP001314263">
    <property type="component" value="Unassembled WGS sequence"/>
</dbReference>
<evidence type="ECO:0000313" key="1">
    <source>
        <dbReference type="EMBL" id="CAK0787102.1"/>
    </source>
</evidence>
<reference evidence="1 2" key="1">
    <citation type="submission" date="2023-10" db="EMBL/GenBank/DDBJ databases">
        <authorList>
            <person name="Maclean D."/>
            <person name="Macfadyen A."/>
        </authorList>
    </citation>
    <scope>NUCLEOTIDE SEQUENCE [LARGE SCALE GENOMIC DNA]</scope>
</reference>
<gene>
    <name evidence="1" type="ORF">CVIRNUC_010318</name>
</gene>
<dbReference type="EMBL" id="CAUYUE010000016">
    <property type="protein sequence ID" value="CAK0787102.1"/>
    <property type="molecule type" value="Genomic_DNA"/>
</dbReference>
<sequence>MRGQKWKVVVTNGGQTDGLLADVLPAPQEALQPQIYALPSVANVIGYIDIMAPFPDTCSVVLPMSAQDYLQERDSAAFRTLLSEVLDLGNTEIGASWDEGEIHYKEITTQPDYGRWVPKLARKYVKPEDICFSDVMQYDPVLLDKAPYRVSVTSTVPLLGDKMECKRVNVIEEVDAGHCQLRVEGHIVVKVFGIGRLAERIIIESTLKTLRALPAITERYNEIRSEFDREAATLDMPPHDSITISRISLIAQRPYLEEVDFEDDAPSSIGDDSMPEADVHEASPSLVDTPGAKISRTDTIYFDAREDNSWLDPEWAEALLEMSAASAHDNRMTGCAIARDEQRVRARLRKLSPSHIKAVILSRRHSGEQARRGRRLGRRKPGADTADKRWHRFWHRVQPRRAPLPSFTARAFHLLHLSAAVGWVKLSTHGSEDDSEGRPAVALKVCTANIDKTVLLDIS</sequence>